<feature type="compositionally biased region" description="Basic and acidic residues" evidence="5">
    <location>
        <begin position="1"/>
        <end position="14"/>
    </location>
</feature>
<sequence length="763" mass="86152">MPSPEERTGGEEKCGSTLSSRTSSVDSSYNIEEEHDPQYQDSIQPSLNFSRLAYNLAQFNETYEVIHSTSHPSRKLMSAVRDTCSHDTVKQTIKTLLPITDWLYNYNWKSDLLADFITGVTICVFQVPQSMGYSLLAKVSPVYGLYSSFFPALIYSFMGSSRHSAIGTFAIVSLMTGTIISEMHETNANPLVNQTNTDPSTQQRQYSNIQMASMIALLIGIYQLLFGIFRMGFISVYMSEQLISSFITASSFYVLTSQIGYMSGLHLESRSGPLSLFYTYKEFFTSLWKANTTSMFVSLICIIILLFFKLYLNNKIKQWTKLNIPFPIELVLVVGTTFMTYFFKLDIETVGKIVTGLPSPSEPEWSLLPKLWLRCIPLAIVAYAITYSTGKTFATKHNYEINSNQELLAIGTTNVFSSFFSCLPTAASLSRSAIQETVGGRTQMVSIVNSLGILFVLLYFGQYLENLPKCVLAAIICVALKTLFAQVFDVIRFCRVNKLDGSIWIVTFVAVIVLNVDIGLYVGLAYSLVTLIYKSQRPKHYLLGSIDKSDVYVPLKKYASAHEVMAIKIYQFCGPLHFANVEYFKKGLTYRTKISVNHVIEKRKKLLKTQNRLNDDMKNKAKLCGKFQRMRTFSRDSPQLSIDEDLPTHIIIDCSMFSYIDTTGVTALKTTVQEYESIGIKTFLASCAAHVVKMLEKDGFYKEVPPHHVYITVHDAVHHAIEEQKGTFEHFVAIDAIGAEENHNELKHEPLEYHTLNTDVNLK</sequence>
<feature type="transmembrane region" description="Helical" evidence="6">
    <location>
        <begin position="241"/>
        <end position="261"/>
    </location>
</feature>
<feature type="region of interest" description="Disordered" evidence="5">
    <location>
        <begin position="1"/>
        <end position="37"/>
    </location>
</feature>
<dbReference type="InterPro" id="IPR018045">
    <property type="entry name" value="S04_transporter_CS"/>
</dbReference>
<feature type="transmembrane region" description="Helical" evidence="6">
    <location>
        <begin position="407"/>
        <end position="427"/>
    </location>
</feature>
<dbReference type="Proteomes" id="UP000759131">
    <property type="component" value="Unassembled WGS sequence"/>
</dbReference>
<gene>
    <name evidence="8" type="ORF">OSB1V03_LOCUS355</name>
</gene>
<dbReference type="NCBIfam" id="TIGR00815">
    <property type="entry name" value="sulP"/>
    <property type="match status" value="1"/>
</dbReference>
<dbReference type="PANTHER" id="PTHR11814">
    <property type="entry name" value="SULFATE TRANSPORTER"/>
    <property type="match status" value="1"/>
</dbReference>
<dbReference type="GO" id="GO:0016020">
    <property type="term" value="C:membrane"/>
    <property type="evidence" value="ECO:0007669"/>
    <property type="project" value="UniProtKB-SubCell"/>
</dbReference>
<feature type="compositionally biased region" description="Low complexity" evidence="5">
    <location>
        <begin position="16"/>
        <end position="28"/>
    </location>
</feature>
<dbReference type="SUPFAM" id="SSF52091">
    <property type="entry name" value="SpoIIaa-like"/>
    <property type="match status" value="1"/>
</dbReference>
<feature type="transmembrane region" description="Helical" evidence="6">
    <location>
        <begin position="140"/>
        <end position="158"/>
    </location>
</feature>
<keyword evidence="4 6" id="KW-0472">Membrane</keyword>
<accession>A0A7R9PTA2</accession>
<evidence type="ECO:0000256" key="2">
    <source>
        <dbReference type="ARBA" id="ARBA00022692"/>
    </source>
</evidence>
<dbReference type="EMBL" id="OC854643">
    <property type="protein sequence ID" value="CAD7619858.1"/>
    <property type="molecule type" value="Genomic_DNA"/>
</dbReference>
<dbReference type="Pfam" id="PF00916">
    <property type="entry name" value="Sulfate_transp"/>
    <property type="match status" value="1"/>
</dbReference>
<feature type="domain" description="STAS" evidence="7">
    <location>
        <begin position="557"/>
        <end position="720"/>
    </location>
</feature>
<dbReference type="InterPro" id="IPR011547">
    <property type="entry name" value="SLC26A/SulP_dom"/>
</dbReference>
<dbReference type="OrthoDB" id="288203at2759"/>
<comment type="subcellular location">
    <subcellularLocation>
        <location evidence="1">Membrane</location>
        <topology evidence="1">Multi-pass membrane protein</topology>
    </subcellularLocation>
</comment>
<dbReference type="PROSITE" id="PS01130">
    <property type="entry name" value="SLC26A"/>
    <property type="match status" value="1"/>
</dbReference>
<dbReference type="InterPro" id="IPR036513">
    <property type="entry name" value="STAS_dom_sf"/>
</dbReference>
<evidence type="ECO:0000256" key="1">
    <source>
        <dbReference type="ARBA" id="ARBA00004141"/>
    </source>
</evidence>
<dbReference type="PROSITE" id="PS50801">
    <property type="entry name" value="STAS"/>
    <property type="match status" value="1"/>
</dbReference>
<feature type="transmembrane region" description="Helical" evidence="6">
    <location>
        <begin position="324"/>
        <end position="343"/>
    </location>
</feature>
<feature type="transmembrane region" description="Helical" evidence="6">
    <location>
        <begin position="293"/>
        <end position="312"/>
    </location>
</feature>
<evidence type="ECO:0000313" key="8">
    <source>
        <dbReference type="EMBL" id="CAD7619858.1"/>
    </source>
</evidence>
<dbReference type="GO" id="GO:0008271">
    <property type="term" value="F:secondary active sulfate transmembrane transporter activity"/>
    <property type="evidence" value="ECO:0007669"/>
    <property type="project" value="InterPro"/>
</dbReference>
<evidence type="ECO:0000256" key="5">
    <source>
        <dbReference type="SAM" id="MobiDB-lite"/>
    </source>
</evidence>
<reference evidence="8" key="1">
    <citation type="submission" date="2020-11" db="EMBL/GenBank/DDBJ databases">
        <authorList>
            <person name="Tran Van P."/>
        </authorList>
    </citation>
    <scope>NUCLEOTIDE SEQUENCE</scope>
</reference>
<feature type="transmembrane region" description="Helical" evidence="6">
    <location>
        <begin position="447"/>
        <end position="464"/>
    </location>
</feature>
<dbReference type="CDD" id="cd07042">
    <property type="entry name" value="STAS_SulP_like_sulfate_transporter"/>
    <property type="match status" value="1"/>
</dbReference>
<keyword evidence="9" id="KW-1185">Reference proteome</keyword>
<dbReference type="InterPro" id="IPR001902">
    <property type="entry name" value="SLC26A/SulP_fam"/>
</dbReference>
<dbReference type="InterPro" id="IPR002645">
    <property type="entry name" value="STAS_dom"/>
</dbReference>
<dbReference type="Gene3D" id="3.30.750.24">
    <property type="entry name" value="STAS domain"/>
    <property type="match status" value="1"/>
</dbReference>
<feature type="transmembrane region" description="Helical" evidence="6">
    <location>
        <begin position="371"/>
        <end position="387"/>
    </location>
</feature>
<proteinExistence type="predicted"/>
<name>A0A7R9PTA2_9ACAR</name>
<organism evidence="8">
    <name type="scientific">Medioppia subpectinata</name>
    <dbReference type="NCBI Taxonomy" id="1979941"/>
    <lineage>
        <taxon>Eukaryota</taxon>
        <taxon>Metazoa</taxon>
        <taxon>Ecdysozoa</taxon>
        <taxon>Arthropoda</taxon>
        <taxon>Chelicerata</taxon>
        <taxon>Arachnida</taxon>
        <taxon>Acari</taxon>
        <taxon>Acariformes</taxon>
        <taxon>Sarcoptiformes</taxon>
        <taxon>Oribatida</taxon>
        <taxon>Brachypylina</taxon>
        <taxon>Oppioidea</taxon>
        <taxon>Oppiidae</taxon>
        <taxon>Medioppia</taxon>
    </lineage>
</organism>
<keyword evidence="3 6" id="KW-1133">Transmembrane helix</keyword>
<dbReference type="Pfam" id="PF01740">
    <property type="entry name" value="STAS"/>
    <property type="match status" value="1"/>
</dbReference>
<evidence type="ECO:0000259" key="7">
    <source>
        <dbReference type="PROSITE" id="PS50801"/>
    </source>
</evidence>
<dbReference type="AlphaFoldDB" id="A0A7R9PTA2"/>
<feature type="transmembrane region" description="Helical" evidence="6">
    <location>
        <begin position="165"/>
        <end position="183"/>
    </location>
</feature>
<dbReference type="EMBL" id="CAJPIZ010000068">
    <property type="protein sequence ID" value="CAG2100288.1"/>
    <property type="molecule type" value="Genomic_DNA"/>
</dbReference>
<feature type="transmembrane region" description="Helical" evidence="6">
    <location>
        <begin position="503"/>
        <end position="533"/>
    </location>
</feature>
<feature type="transmembrane region" description="Helical" evidence="6">
    <location>
        <begin position="471"/>
        <end position="491"/>
    </location>
</feature>
<evidence type="ECO:0000256" key="6">
    <source>
        <dbReference type="SAM" id="Phobius"/>
    </source>
</evidence>
<evidence type="ECO:0000313" key="9">
    <source>
        <dbReference type="Proteomes" id="UP000759131"/>
    </source>
</evidence>
<evidence type="ECO:0000256" key="3">
    <source>
        <dbReference type="ARBA" id="ARBA00022989"/>
    </source>
</evidence>
<feature type="transmembrane region" description="Helical" evidence="6">
    <location>
        <begin position="209"/>
        <end position="229"/>
    </location>
</feature>
<evidence type="ECO:0000256" key="4">
    <source>
        <dbReference type="ARBA" id="ARBA00023136"/>
    </source>
</evidence>
<protein>
    <recommendedName>
        <fullName evidence="7">STAS domain-containing protein</fullName>
    </recommendedName>
</protein>
<keyword evidence="2 6" id="KW-0812">Transmembrane</keyword>